<feature type="binding site" evidence="5">
    <location>
        <position position="69"/>
    </location>
    <ligand>
        <name>substrate</name>
    </ligand>
</feature>
<dbReference type="PROSITE" id="PS01064">
    <property type="entry name" value="PYRIDOX_OXIDASE"/>
    <property type="match status" value="1"/>
</dbReference>
<dbReference type="Gene3D" id="2.30.110.10">
    <property type="entry name" value="Electron Transport, Fmn-binding Protein, Chain A"/>
    <property type="match status" value="1"/>
</dbReference>
<evidence type="ECO:0000256" key="1">
    <source>
        <dbReference type="ARBA" id="ARBA00007301"/>
    </source>
</evidence>
<accession>A0A916NHX5</accession>
<keyword evidence="3 5" id="KW-0288">FMN</keyword>
<feature type="binding site" evidence="5">
    <location>
        <position position="130"/>
    </location>
    <ligand>
        <name>substrate</name>
    </ligand>
</feature>
<gene>
    <name evidence="5 9" type="primary">pdxH</name>
    <name evidence="9" type="ORF">CRYO30217_02346</name>
</gene>
<comment type="similarity">
    <text evidence="1 5">Belongs to the pyridoxamine 5'-phosphate oxidase family.</text>
</comment>
<comment type="catalytic activity">
    <reaction evidence="5">
        <text>pyridoxine 5'-phosphate + O2 = pyridoxal 5'-phosphate + H2O2</text>
        <dbReference type="Rhea" id="RHEA:15149"/>
        <dbReference type="ChEBI" id="CHEBI:15379"/>
        <dbReference type="ChEBI" id="CHEBI:16240"/>
        <dbReference type="ChEBI" id="CHEBI:58589"/>
        <dbReference type="ChEBI" id="CHEBI:597326"/>
        <dbReference type="EC" id="1.4.3.5"/>
    </reaction>
</comment>
<dbReference type="EMBL" id="OU015584">
    <property type="protein sequence ID" value="CAG5083986.1"/>
    <property type="molecule type" value="Genomic_DNA"/>
</dbReference>
<dbReference type="AlphaFoldDB" id="A0A916NHX5"/>
<sequence length="215" mass="25035">MKTNEFLKQLRHDFARQQLSKNDVLNNPFEQFKSWLDEAVEAQVNEPIATTIATVSKYGQPSARIVYIREITENGFVFFTNYLSKKGVDISANPKGCMNLFWPELERQIRIEGIIEKVPHDVSDAYFADRPKASQIGAHASRQSQPIASRKELEERIHELTNKYNDEPVPRPSNWGGYILVPHHFEFWQGRPNRLHDRVAYNKDDDSWKIVRLNP</sequence>
<feature type="binding site" evidence="5">
    <location>
        <begin position="194"/>
        <end position="196"/>
    </location>
    <ligand>
        <name>substrate</name>
    </ligand>
</feature>
<keyword evidence="2 5" id="KW-0285">Flavoprotein</keyword>
<evidence type="ECO:0000313" key="9">
    <source>
        <dbReference type="EMBL" id="CAG5083986.1"/>
    </source>
</evidence>
<comment type="pathway">
    <text evidence="5">Cofactor metabolism; pyridoxal 5'-phosphate salvage; pyridoxal 5'-phosphate from pyridoxamine 5'-phosphate: step 1/1.</text>
</comment>
<evidence type="ECO:0000256" key="5">
    <source>
        <dbReference type="HAMAP-Rule" id="MF_01629"/>
    </source>
</evidence>
<evidence type="ECO:0000259" key="8">
    <source>
        <dbReference type="Pfam" id="PF10590"/>
    </source>
</evidence>
<keyword evidence="10" id="KW-1185">Reference proteome</keyword>
<evidence type="ECO:0000256" key="3">
    <source>
        <dbReference type="ARBA" id="ARBA00022643"/>
    </source>
</evidence>
<dbReference type="InterPro" id="IPR000659">
    <property type="entry name" value="Pyridox_Oxase"/>
</dbReference>
<dbReference type="KEGG" id="ptan:CRYO30217_02346"/>
<evidence type="ECO:0000256" key="6">
    <source>
        <dbReference type="PIRSR" id="PIRSR000190-2"/>
    </source>
</evidence>
<dbReference type="Pfam" id="PF01243">
    <property type="entry name" value="PNPOx_N"/>
    <property type="match status" value="1"/>
</dbReference>
<dbReference type="PIRSF" id="PIRSF000190">
    <property type="entry name" value="Pyd_amn-ph_oxd"/>
    <property type="match status" value="1"/>
</dbReference>
<dbReference type="RefSeq" id="WP_258542576.1">
    <property type="nucleotide sequence ID" value="NZ_OU015584.1"/>
</dbReference>
<dbReference type="InterPro" id="IPR011576">
    <property type="entry name" value="Pyridox_Oxase_N"/>
</dbReference>
<feature type="binding site" evidence="5 6">
    <location>
        <position position="86"/>
    </location>
    <ligand>
        <name>FMN</name>
        <dbReference type="ChEBI" id="CHEBI:58210"/>
    </ligand>
</feature>
<organism evidence="9 10">
    <name type="scientific">Parvicella tangerina</name>
    <dbReference type="NCBI Taxonomy" id="2829795"/>
    <lineage>
        <taxon>Bacteria</taxon>
        <taxon>Pseudomonadati</taxon>
        <taxon>Bacteroidota</taxon>
        <taxon>Flavobacteriia</taxon>
        <taxon>Flavobacteriales</taxon>
        <taxon>Parvicellaceae</taxon>
        <taxon>Parvicella</taxon>
    </lineage>
</organism>
<evidence type="ECO:0000256" key="4">
    <source>
        <dbReference type="ARBA" id="ARBA00023002"/>
    </source>
</evidence>
<comment type="caution">
    <text evidence="5">Lacks conserved residue(s) required for the propagation of feature annotation.</text>
</comment>
<protein>
    <recommendedName>
        <fullName evidence="5">Pyridoxine/pyridoxamine 5'-phosphate oxidase</fullName>
        <ecNumber evidence="5">1.4.3.5</ecNumber>
    </recommendedName>
    <alternativeName>
        <fullName evidence="5">PNP/PMP oxidase</fullName>
        <shortName evidence="5">PNPOx</shortName>
    </alternativeName>
    <alternativeName>
        <fullName evidence="5">Pyridoxal 5'-phosphate synthase</fullName>
    </alternativeName>
</protein>
<comment type="pathway">
    <text evidence="5">Cofactor metabolism; pyridoxal 5'-phosphate salvage; pyridoxal 5'-phosphate from pyridoxine 5'-phosphate: step 1/1.</text>
</comment>
<comment type="function">
    <text evidence="5">Catalyzes the oxidation of either pyridoxine 5'-phosphate (PNP) or pyridoxamine 5'-phosphate (PMP) into pyridoxal 5'-phosphate (PLP).</text>
</comment>
<dbReference type="InterPro" id="IPR012349">
    <property type="entry name" value="Split_barrel_FMN-bd"/>
</dbReference>
<feature type="binding site" evidence="5 6">
    <location>
        <position position="85"/>
    </location>
    <ligand>
        <name>FMN</name>
        <dbReference type="ChEBI" id="CHEBI:58210"/>
    </ligand>
</feature>
<feature type="binding site" evidence="5 6">
    <location>
        <position position="108"/>
    </location>
    <ligand>
        <name>FMN</name>
        <dbReference type="ChEBI" id="CHEBI:58210"/>
    </ligand>
</feature>
<feature type="binding site" evidence="5 6">
    <location>
        <begin position="143"/>
        <end position="144"/>
    </location>
    <ligand>
        <name>FMN</name>
        <dbReference type="ChEBI" id="CHEBI:58210"/>
    </ligand>
</feature>
<reference evidence="9" key="1">
    <citation type="submission" date="2021-04" db="EMBL/GenBank/DDBJ databases">
        <authorList>
            <person name="Rodrigo-Torres L."/>
            <person name="Arahal R. D."/>
            <person name="Lucena T."/>
        </authorList>
    </citation>
    <scope>NUCLEOTIDE SEQUENCE</scope>
    <source>
        <strain evidence="9">AS29M-1</strain>
    </source>
</reference>
<keyword evidence="4 5" id="KW-0560">Oxidoreductase</keyword>
<feature type="binding site" evidence="5 6">
    <location>
        <position position="188"/>
    </location>
    <ligand>
        <name>FMN</name>
        <dbReference type="ChEBI" id="CHEBI:58210"/>
    </ligand>
</feature>
<feature type="binding site" evidence="5">
    <location>
        <position position="126"/>
    </location>
    <ligand>
        <name>substrate</name>
    </ligand>
</feature>
<comment type="cofactor">
    <cofactor evidence="5 6">
        <name>FMN</name>
        <dbReference type="ChEBI" id="CHEBI:58210"/>
    </cofactor>
    <text evidence="5 6">Binds 1 FMN per subunit.</text>
</comment>
<evidence type="ECO:0000313" key="10">
    <source>
        <dbReference type="Proteomes" id="UP000683507"/>
    </source>
</evidence>
<keyword evidence="5" id="KW-0664">Pyridoxine biosynthesis</keyword>
<dbReference type="GO" id="GO:0010181">
    <property type="term" value="F:FMN binding"/>
    <property type="evidence" value="ECO:0007669"/>
    <property type="project" value="UniProtKB-UniRule"/>
</dbReference>
<dbReference type="PANTHER" id="PTHR10851:SF0">
    <property type="entry name" value="PYRIDOXINE-5'-PHOSPHATE OXIDASE"/>
    <property type="match status" value="1"/>
</dbReference>
<dbReference type="NCBIfam" id="NF004231">
    <property type="entry name" value="PRK05679.1"/>
    <property type="match status" value="1"/>
</dbReference>
<feature type="domain" description="Pyridoxine 5'-phosphate oxidase dimerisation C-terminal" evidence="8">
    <location>
        <begin position="175"/>
        <end position="215"/>
    </location>
</feature>
<dbReference type="HAMAP" id="MF_01629">
    <property type="entry name" value="PdxH"/>
    <property type="match status" value="1"/>
</dbReference>
<evidence type="ECO:0000256" key="2">
    <source>
        <dbReference type="ARBA" id="ARBA00022630"/>
    </source>
</evidence>
<proteinExistence type="inferred from homology"/>
<dbReference type="Proteomes" id="UP000683507">
    <property type="component" value="Chromosome"/>
</dbReference>
<dbReference type="SUPFAM" id="SSF50475">
    <property type="entry name" value="FMN-binding split barrel"/>
    <property type="match status" value="1"/>
</dbReference>
<name>A0A916NHX5_9FLAO</name>
<evidence type="ECO:0000259" key="7">
    <source>
        <dbReference type="Pfam" id="PF01243"/>
    </source>
</evidence>
<dbReference type="Pfam" id="PF10590">
    <property type="entry name" value="PNP_phzG_C"/>
    <property type="match status" value="1"/>
</dbReference>
<comment type="catalytic activity">
    <reaction evidence="5">
        <text>pyridoxamine 5'-phosphate + O2 + H2O = pyridoxal 5'-phosphate + H2O2 + NH4(+)</text>
        <dbReference type="Rhea" id="RHEA:15817"/>
        <dbReference type="ChEBI" id="CHEBI:15377"/>
        <dbReference type="ChEBI" id="CHEBI:15379"/>
        <dbReference type="ChEBI" id="CHEBI:16240"/>
        <dbReference type="ChEBI" id="CHEBI:28938"/>
        <dbReference type="ChEBI" id="CHEBI:58451"/>
        <dbReference type="ChEBI" id="CHEBI:597326"/>
        <dbReference type="EC" id="1.4.3.5"/>
    </reaction>
</comment>
<comment type="subunit">
    <text evidence="5">Homodimer.</text>
</comment>
<dbReference type="GO" id="GO:0004733">
    <property type="term" value="F:pyridoxamine phosphate oxidase activity"/>
    <property type="evidence" value="ECO:0007669"/>
    <property type="project" value="UniProtKB-UniRule"/>
</dbReference>
<dbReference type="GO" id="GO:0008615">
    <property type="term" value="P:pyridoxine biosynthetic process"/>
    <property type="evidence" value="ECO:0007669"/>
    <property type="project" value="UniProtKB-UniRule"/>
</dbReference>
<feature type="binding site" evidence="5 6">
    <location>
        <position position="198"/>
    </location>
    <ligand>
        <name>FMN</name>
        <dbReference type="ChEBI" id="CHEBI:58210"/>
    </ligand>
</feature>
<feature type="domain" description="Pyridoxamine 5'-phosphate oxidase N-terminal" evidence="7">
    <location>
        <begin position="36"/>
        <end position="161"/>
    </location>
</feature>
<dbReference type="PANTHER" id="PTHR10851">
    <property type="entry name" value="PYRIDOXINE-5-PHOSPHATE OXIDASE"/>
    <property type="match status" value="1"/>
</dbReference>
<feature type="binding site" evidence="5">
    <location>
        <position position="134"/>
    </location>
    <ligand>
        <name>substrate</name>
    </ligand>
</feature>
<dbReference type="InterPro" id="IPR019576">
    <property type="entry name" value="Pyridoxamine_oxidase_dimer_C"/>
</dbReference>
<dbReference type="EC" id="1.4.3.5" evidence="5"/>
<dbReference type="InterPro" id="IPR019740">
    <property type="entry name" value="Pyridox_Oxase_CS"/>
</dbReference>
<feature type="binding site" evidence="5 6">
    <location>
        <begin position="79"/>
        <end position="80"/>
    </location>
    <ligand>
        <name>FMN</name>
        <dbReference type="ChEBI" id="CHEBI:58210"/>
    </ligand>
</feature>
<dbReference type="NCBIfam" id="TIGR00558">
    <property type="entry name" value="pdxH"/>
    <property type="match status" value="1"/>
</dbReference>